<protein>
    <submittedName>
        <fullName evidence="1">Uncharacterized protein</fullName>
    </submittedName>
</protein>
<evidence type="ECO:0000313" key="2">
    <source>
        <dbReference type="Proteomes" id="UP000828390"/>
    </source>
</evidence>
<name>A0A9D4KDV8_DREPO</name>
<keyword evidence="2" id="KW-1185">Reference proteome</keyword>
<comment type="caution">
    <text evidence="1">The sequence shown here is derived from an EMBL/GenBank/DDBJ whole genome shotgun (WGS) entry which is preliminary data.</text>
</comment>
<dbReference type="Proteomes" id="UP000828390">
    <property type="component" value="Unassembled WGS sequence"/>
</dbReference>
<sequence length="52" mass="5755">MLSVLVCFSIDKFKQTTEKNNAYFVTFANYALVSKPMLGNSTSGNLEVAMET</sequence>
<gene>
    <name evidence="1" type="ORF">DPMN_110805</name>
</gene>
<dbReference type="AlphaFoldDB" id="A0A9D4KDV8"/>
<dbReference type="EMBL" id="JAIWYP010000004">
    <property type="protein sequence ID" value="KAH3837416.1"/>
    <property type="molecule type" value="Genomic_DNA"/>
</dbReference>
<accession>A0A9D4KDV8</accession>
<reference evidence="1" key="2">
    <citation type="submission" date="2020-11" db="EMBL/GenBank/DDBJ databases">
        <authorList>
            <person name="McCartney M.A."/>
            <person name="Auch B."/>
            <person name="Kono T."/>
            <person name="Mallez S."/>
            <person name="Becker A."/>
            <person name="Gohl D.M."/>
            <person name="Silverstein K.A.T."/>
            <person name="Koren S."/>
            <person name="Bechman K.B."/>
            <person name="Herman A."/>
            <person name="Abrahante J.E."/>
            <person name="Garbe J."/>
        </authorList>
    </citation>
    <scope>NUCLEOTIDE SEQUENCE</scope>
    <source>
        <strain evidence="1">Duluth1</strain>
        <tissue evidence="1">Whole animal</tissue>
    </source>
</reference>
<evidence type="ECO:0000313" key="1">
    <source>
        <dbReference type="EMBL" id="KAH3837416.1"/>
    </source>
</evidence>
<proteinExistence type="predicted"/>
<reference evidence="1" key="1">
    <citation type="journal article" date="2019" name="bioRxiv">
        <title>The Genome of the Zebra Mussel, Dreissena polymorpha: A Resource for Invasive Species Research.</title>
        <authorList>
            <person name="McCartney M.A."/>
            <person name="Auch B."/>
            <person name="Kono T."/>
            <person name="Mallez S."/>
            <person name="Zhang Y."/>
            <person name="Obille A."/>
            <person name="Becker A."/>
            <person name="Abrahante J.E."/>
            <person name="Garbe J."/>
            <person name="Badalamenti J.P."/>
            <person name="Herman A."/>
            <person name="Mangelson H."/>
            <person name="Liachko I."/>
            <person name="Sullivan S."/>
            <person name="Sone E.D."/>
            <person name="Koren S."/>
            <person name="Silverstein K.A.T."/>
            <person name="Beckman K.B."/>
            <person name="Gohl D.M."/>
        </authorList>
    </citation>
    <scope>NUCLEOTIDE SEQUENCE</scope>
    <source>
        <strain evidence="1">Duluth1</strain>
        <tissue evidence="1">Whole animal</tissue>
    </source>
</reference>
<organism evidence="1 2">
    <name type="scientific">Dreissena polymorpha</name>
    <name type="common">Zebra mussel</name>
    <name type="synonym">Mytilus polymorpha</name>
    <dbReference type="NCBI Taxonomy" id="45954"/>
    <lineage>
        <taxon>Eukaryota</taxon>
        <taxon>Metazoa</taxon>
        <taxon>Spiralia</taxon>
        <taxon>Lophotrochozoa</taxon>
        <taxon>Mollusca</taxon>
        <taxon>Bivalvia</taxon>
        <taxon>Autobranchia</taxon>
        <taxon>Heteroconchia</taxon>
        <taxon>Euheterodonta</taxon>
        <taxon>Imparidentia</taxon>
        <taxon>Neoheterodontei</taxon>
        <taxon>Myida</taxon>
        <taxon>Dreissenoidea</taxon>
        <taxon>Dreissenidae</taxon>
        <taxon>Dreissena</taxon>
    </lineage>
</organism>